<sequence length="48" mass="5626">GYQFPELDNGHGVPKRPRYDEGWIPVQRSPRTVRSVHQCSGIYFRTTH</sequence>
<reference evidence="2" key="1">
    <citation type="submission" date="2020-08" db="EMBL/GenBank/DDBJ databases">
        <title>Multicomponent nature underlies the extraordinary mechanical properties of spider dragline silk.</title>
        <authorList>
            <person name="Kono N."/>
            <person name="Nakamura H."/>
            <person name="Mori M."/>
            <person name="Yoshida Y."/>
            <person name="Ohtoshi R."/>
            <person name="Malay A.D."/>
            <person name="Moran D.A.P."/>
            <person name="Tomita M."/>
            <person name="Numata K."/>
            <person name="Arakawa K."/>
        </authorList>
    </citation>
    <scope>NUCLEOTIDE SEQUENCE</scope>
</reference>
<name>A0A8X6QDL1_NEPPI</name>
<dbReference type="EMBL" id="BMAW01080410">
    <property type="protein sequence ID" value="GFU19486.1"/>
    <property type="molecule type" value="Genomic_DNA"/>
</dbReference>
<dbReference type="AlphaFoldDB" id="A0A8X6QDL1"/>
<proteinExistence type="predicted"/>
<accession>A0A8X6QDL1</accession>
<comment type="caution">
    <text evidence="2">The sequence shown here is derived from an EMBL/GenBank/DDBJ whole genome shotgun (WGS) entry which is preliminary data.</text>
</comment>
<keyword evidence="3" id="KW-1185">Reference proteome</keyword>
<gene>
    <name evidence="2" type="ORF">NPIL_142831</name>
</gene>
<evidence type="ECO:0000256" key="1">
    <source>
        <dbReference type="SAM" id="MobiDB-lite"/>
    </source>
</evidence>
<feature type="region of interest" description="Disordered" evidence="1">
    <location>
        <begin position="1"/>
        <end position="22"/>
    </location>
</feature>
<feature type="non-terminal residue" evidence="2">
    <location>
        <position position="1"/>
    </location>
</feature>
<protein>
    <submittedName>
        <fullName evidence="2">Uncharacterized protein</fullName>
    </submittedName>
</protein>
<evidence type="ECO:0000313" key="2">
    <source>
        <dbReference type="EMBL" id="GFU19486.1"/>
    </source>
</evidence>
<organism evidence="2 3">
    <name type="scientific">Nephila pilipes</name>
    <name type="common">Giant wood spider</name>
    <name type="synonym">Nephila maculata</name>
    <dbReference type="NCBI Taxonomy" id="299642"/>
    <lineage>
        <taxon>Eukaryota</taxon>
        <taxon>Metazoa</taxon>
        <taxon>Ecdysozoa</taxon>
        <taxon>Arthropoda</taxon>
        <taxon>Chelicerata</taxon>
        <taxon>Arachnida</taxon>
        <taxon>Araneae</taxon>
        <taxon>Araneomorphae</taxon>
        <taxon>Entelegynae</taxon>
        <taxon>Araneoidea</taxon>
        <taxon>Nephilidae</taxon>
        <taxon>Nephila</taxon>
    </lineage>
</organism>
<evidence type="ECO:0000313" key="3">
    <source>
        <dbReference type="Proteomes" id="UP000887013"/>
    </source>
</evidence>
<dbReference type="Proteomes" id="UP000887013">
    <property type="component" value="Unassembled WGS sequence"/>
</dbReference>